<gene>
    <name evidence="1" type="ORF">GCM10023196_098880</name>
</gene>
<keyword evidence="2" id="KW-1185">Reference proteome</keyword>
<reference evidence="2" key="1">
    <citation type="journal article" date="2019" name="Int. J. Syst. Evol. Microbiol.">
        <title>The Global Catalogue of Microorganisms (GCM) 10K type strain sequencing project: providing services to taxonomists for standard genome sequencing and annotation.</title>
        <authorList>
            <consortium name="The Broad Institute Genomics Platform"/>
            <consortium name="The Broad Institute Genome Sequencing Center for Infectious Disease"/>
            <person name="Wu L."/>
            <person name="Ma J."/>
        </authorList>
    </citation>
    <scope>NUCLEOTIDE SEQUENCE [LARGE SCALE GENOMIC DNA]</scope>
    <source>
        <strain evidence="2">JCM 17939</strain>
    </source>
</reference>
<accession>A0ABP8UVB4</accession>
<dbReference type="EMBL" id="BAABHK010000025">
    <property type="protein sequence ID" value="GAA4638994.1"/>
    <property type="molecule type" value="Genomic_DNA"/>
</dbReference>
<dbReference type="Proteomes" id="UP001501442">
    <property type="component" value="Unassembled WGS sequence"/>
</dbReference>
<organism evidence="1 2">
    <name type="scientific">Actinoallomurus vinaceus</name>
    <dbReference type="NCBI Taxonomy" id="1080074"/>
    <lineage>
        <taxon>Bacteria</taxon>
        <taxon>Bacillati</taxon>
        <taxon>Actinomycetota</taxon>
        <taxon>Actinomycetes</taxon>
        <taxon>Streptosporangiales</taxon>
        <taxon>Thermomonosporaceae</taxon>
        <taxon>Actinoallomurus</taxon>
    </lineage>
</organism>
<comment type="caution">
    <text evidence="1">The sequence shown here is derived from an EMBL/GenBank/DDBJ whole genome shotgun (WGS) entry which is preliminary data.</text>
</comment>
<name>A0ABP8UVB4_9ACTN</name>
<evidence type="ECO:0000313" key="1">
    <source>
        <dbReference type="EMBL" id="GAA4638994.1"/>
    </source>
</evidence>
<evidence type="ECO:0000313" key="2">
    <source>
        <dbReference type="Proteomes" id="UP001501442"/>
    </source>
</evidence>
<protein>
    <submittedName>
        <fullName evidence="1">Uncharacterized protein</fullName>
    </submittedName>
</protein>
<proteinExistence type="predicted"/>
<sequence length="100" mass="11316">MAVYDNPNTLLMCVYQRDRALCHRDGVTESPHLDRCVSSCANIARTDRHADQLRHRAAAMEGQARRLPGPVGSRLQASAARLRHLAHEHDRTRLHLQEAD</sequence>